<comment type="caution">
    <text evidence="1">The sequence shown here is derived from an EMBL/GenBank/DDBJ whole genome shotgun (WGS) entry which is preliminary data.</text>
</comment>
<proteinExistence type="predicted"/>
<evidence type="ECO:0000313" key="2">
    <source>
        <dbReference type="Proteomes" id="UP000006316"/>
    </source>
</evidence>
<accession>K6C2H2</accession>
<gene>
    <name evidence="1" type="ORF">BABA_20771</name>
</gene>
<dbReference type="EMBL" id="AJLS01000135">
    <property type="protein sequence ID" value="EKN65355.1"/>
    <property type="molecule type" value="Genomic_DNA"/>
</dbReference>
<dbReference type="eggNOG" id="COG0515">
    <property type="taxonomic scope" value="Bacteria"/>
</dbReference>
<organism evidence="1 2">
    <name type="scientific">Neobacillus bataviensis LMG 21833</name>
    <dbReference type="NCBI Taxonomy" id="1117379"/>
    <lineage>
        <taxon>Bacteria</taxon>
        <taxon>Bacillati</taxon>
        <taxon>Bacillota</taxon>
        <taxon>Bacilli</taxon>
        <taxon>Bacillales</taxon>
        <taxon>Bacillaceae</taxon>
        <taxon>Neobacillus</taxon>
    </lineage>
</organism>
<sequence>MALNFGKLNISFIISVYWQKRNFHHKFPRDMLECRKNIFELKIQKFRRCVMKIEKYISLIEKELLPQIHLSTNRPFDPIIVNNRSNSWKTIGSGNYAGVFSHDSYPERVVKVYGRSPEELKKEIEVYKTLGDHGAFSSLYEHGETYLVLKKLDGITLFNAVVNGIQIPESVIEDIDQGLEYARSVGLNPFDVHGKNVVMFEGKGYIVDVSDFYKEGYCRKWDDLKRAYYKIYKPFLYKYHPSIPFYIVDGIRKGYRVYRKVKKK</sequence>
<name>K6C2H2_9BACI</name>
<dbReference type="STRING" id="1117379.BABA_20771"/>
<dbReference type="PATRIC" id="fig|1117379.3.peg.4305"/>
<protein>
    <recommendedName>
        <fullName evidence="3">Serine/threonine protein kinase</fullName>
    </recommendedName>
</protein>
<dbReference type="Proteomes" id="UP000006316">
    <property type="component" value="Unassembled WGS sequence"/>
</dbReference>
<evidence type="ECO:0000313" key="1">
    <source>
        <dbReference type="EMBL" id="EKN65355.1"/>
    </source>
</evidence>
<evidence type="ECO:0008006" key="3">
    <source>
        <dbReference type="Google" id="ProtNLM"/>
    </source>
</evidence>
<keyword evidence="2" id="KW-1185">Reference proteome</keyword>
<dbReference type="SUPFAM" id="SSF56112">
    <property type="entry name" value="Protein kinase-like (PK-like)"/>
    <property type="match status" value="1"/>
</dbReference>
<reference evidence="1 2" key="1">
    <citation type="journal article" date="2012" name="Front. Microbiol.">
        <title>Redundancy and modularity in membrane-associated dissimilatory nitrate reduction in Bacillus.</title>
        <authorList>
            <person name="Heylen K."/>
            <person name="Keltjens J."/>
        </authorList>
    </citation>
    <scope>NUCLEOTIDE SEQUENCE [LARGE SCALE GENOMIC DNA]</scope>
    <source>
        <strain evidence="2">LMG 21833T</strain>
    </source>
</reference>
<dbReference type="InterPro" id="IPR011009">
    <property type="entry name" value="Kinase-like_dom_sf"/>
</dbReference>
<dbReference type="AlphaFoldDB" id="K6C2H2"/>